<dbReference type="SUPFAM" id="SSF82714">
    <property type="entry name" value="Multidrug efflux transporter AcrB TolC docking domain, DN and DC subdomains"/>
    <property type="match status" value="1"/>
</dbReference>
<evidence type="ECO:0000313" key="3">
    <source>
        <dbReference type="Proteomes" id="UP000293550"/>
    </source>
</evidence>
<dbReference type="Pfam" id="PF00873">
    <property type="entry name" value="ACR_tran"/>
    <property type="match status" value="1"/>
</dbReference>
<evidence type="ECO:0000313" key="2">
    <source>
        <dbReference type="EMBL" id="RZI46685.1"/>
    </source>
</evidence>
<reference evidence="2 3" key="1">
    <citation type="submission" date="2018-10" db="EMBL/GenBank/DDBJ databases">
        <title>An updated phylogeny of the Alphaproteobacteria reveals that the parasitic Rickettsiales and Holosporales have independent origins.</title>
        <authorList>
            <person name="Munoz-Gomez S.A."/>
            <person name="Hess S."/>
            <person name="Burger G."/>
            <person name="Lang B.F."/>
            <person name="Susko E."/>
            <person name="Slamovits C.H."/>
            <person name="Roger A.J."/>
        </authorList>
    </citation>
    <scope>NUCLEOTIDE SEQUENCE [LARGE SCALE GENOMIC DNA]</scope>
    <source>
        <strain evidence="2">HOLO01</strain>
    </source>
</reference>
<feature type="transmembrane region" description="Helical" evidence="1">
    <location>
        <begin position="12"/>
        <end position="33"/>
    </location>
</feature>
<dbReference type="SUPFAM" id="SSF82866">
    <property type="entry name" value="Multidrug efflux transporter AcrB transmembrane domain"/>
    <property type="match status" value="1"/>
</dbReference>
<dbReference type="PANTHER" id="PTHR32063:SF0">
    <property type="entry name" value="SWARMING MOTILITY PROTEIN SWRC"/>
    <property type="match status" value="1"/>
</dbReference>
<dbReference type="OrthoDB" id="9798415at2"/>
<keyword evidence="1" id="KW-1133">Transmembrane helix</keyword>
<dbReference type="RefSeq" id="WP_130153780.1">
    <property type="nucleotide sequence ID" value="NZ_SCFB01000004.1"/>
</dbReference>
<keyword evidence="3" id="KW-1185">Reference proteome</keyword>
<dbReference type="GO" id="GO:0005886">
    <property type="term" value="C:plasma membrane"/>
    <property type="evidence" value="ECO:0007669"/>
    <property type="project" value="TreeGrafter"/>
</dbReference>
<feature type="transmembrane region" description="Helical" evidence="1">
    <location>
        <begin position="389"/>
        <end position="410"/>
    </location>
</feature>
<dbReference type="Gene3D" id="3.30.2090.10">
    <property type="entry name" value="Multidrug efflux transporter AcrB TolC docking domain, DN and DC subdomains"/>
    <property type="match status" value="1"/>
</dbReference>
<proteinExistence type="predicted"/>
<dbReference type="InterPro" id="IPR001036">
    <property type="entry name" value="Acrflvin-R"/>
</dbReference>
<dbReference type="GO" id="GO:0042910">
    <property type="term" value="F:xenobiotic transmembrane transporter activity"/>
    <property type="evidence" value="ECO:0007669"/>
    <property type="project" value="TreeGrafter"/>
</dbReference>
<dbReference type="Gene3D" id="1.20.1640.10">
    <property type="entry name" value="Multidrug efflux transporter AcrB transmembrane domain"/>
    <property type="match status" value="1"/>
</dbReference>
<organism evidence="2 3">
    <name type="scientific">Candidatus Finniella inopinata</name>
    <dbReference type="NCBI Taxonomy" id="1696036"/>
    <lineage>
        <taxon>Bacteria</taxon>
        <taxon>Pseudomonadati</taxon>
        <taxon>Pseudomonadota</taxon>
        <taxon>Alphaproteobacteria</taxon>
        <taxon>Holosporales</taxon>
        <taxon>Candidatus Paracaedibacteraceae</taxon>
        <taxon>Candidatus Finniella</taxon>
    </lineage>
</organism>
<feature type="transmembrane region" description="Helical" evidence="1">
    <location>
        <begin position="362"/>
        <end position="383"/>
    </location>
</feature>
<dbReference type="InterPro" id="IPR027463">
    <property type="entry name" value="AcrB_DN_DC_subdom"/>
</dbReference>
<gene>
    <name evidence="2" type="ORF">EQU50_03625</name>
</gene>
<protein>
    <submittedName>
        <fullName evidence="2">Efflux RND transporter permease subunit</fullName>
    </submittedName>
</protein>
<dbReference type="PANTHER" id="PTHR32063">
    <property type="match status" value="1"/>
</dbReference>
<dbReference type="AlphaFoldDB" id="A0A4Q7DKF5"/>
<dbReference type="EMBL" id="SCFB01000004">
    <property type="protein sequence ID" value="RZI46685.1"/>
    <property type="molecule type" value="Genomic_DNA"/>
</dbReference>
<comment type="caution">
    <text evidence="2">The sequence shown here is derived from an EMBL/GenBank/DDBJ whole genome shotgun (WGS) entry which is preliminary data.</text>
</comment>
<evidence type="ECO:0000256" key="1">
    <source>
        <dbReference type="SAM" id="Phobius"/>
    </source>
</evidence>
<keyword evidence="1" id="KW-0472">Membrane</keyword>
<accession>A0A4Q7DKF5</accession>
<dbReference type="Proteomes" id="UP000293550">
    <property type="component" value="Unassembled WGS sequence"/>
</dbReference>
<dbReference type="PRINTS" id="PR00702">
    <property type="entry name" value="ACRIFLAVINRP"/>
</dbReference>
<dbReference type="Gene3D" id="3.30.70.1320">
    <property type="entry name" value="Multidrug efflux transporter AcrB pore domain like"/>
    <property type="match status" value="1"/>
</dbReference>
<keyword evidence="1" id="KW-0812">Transmembrane</keyword>
<name>A0A4Q7DKF5_9PROT</name>
<feature type="transmembrane region" description="Helical" evidence="1">
    <location>
        <begin position="338"/>
        <end position="355"/>
    </location>
</feature>
<sequence>MTALLLAAFSRTRTVLLILGLFIVWGLVAYINIPKESTPDVKIPMLYVSVSYEGISPQDSARLLLKPIEQQLRSLEGVKQMQATAFEGGASIVLEFHAGFNSDKALSDVREKIDLAKPDLPKDAKEPQIHEINLSLLPVLVVKLSGDVPLRALYHLARDLKDEIESNVSSVLKAEIVGDREDAIEILVDPIRQEKYNLVFEQIVQKFNQNNQIVPAGNLEKKSGKFSIKVPGLLEDINDIQNFPLLNNERAIIRLKDVAEVRRSFKDPTSIAHDRVALGRSASTVALEISKRTGENLIETVEKVKKVISNLQKNWPQHIQVSYAQDESDHIRDMLNELQNSIILAILLVMAVIIFSLGWRSALLIGLAVPGSFLIGIMAISLLGYTVNVVVLFSLIFSVGMLVDGAIIVVEYADRRISEGATTKNA</sequence>
<dbReference type="SUPFAM" id="SSF82693">
    <property type="entry name" value="Multidrug efflux transporter AcrB pore domain, PN1, PN2, PC1 and PC2 subdomains"/>
    <property type="match status" value="2"/>
</dbReference>
<dbReference type="Gene3D" id="3.30.70.1430">
    <property type="entry name" value="Multidrug efflux transporter AcrB pore domain"/>
    <property type="match status" value="1"/>
</dbReference>